<evidence type="ECO:0000313" key="1">
    <source>
        <dbReference type="EMBL" id="SDL80139.1"/>
    </source>
</evidence>
<dbReference type="RefSeq" id="WP_143022316.1">
    <property type="nucleotide sequence ID" value="NZ_FNFB01000029.1"/>
</dbReference>
<organism evidence="1 2">
    <name type="scientific">Nonomuraea maritima</name>
    <dbReference type="NCBI Taxonomy" id="683260"/>
    <lineage>
        <taxon>Bacteria</taxon>
        <taxon>Bacillati</taxon>
        <taxon>Actinomycetota</taxon>
        <taxon>Actinomycetes</taxon>
        <taxon>Streptosporangiales</taxon>
        <taxon>Streptosporangiaceae</taxon>
        <taxon>Nonomuraea</taxon>
    </lineage>
</organism>
<keyword evidence="2" id="KW-1185">Reference proteome</keyword>
<dbReference type="OrthoDB" id="3543303at2"/>
<accession>A0A1G9N0Y8</accession>
<dbReference type="AlphaFoldDB" id="A0A1G9N0Y8"/>
<sequence>MAWSVRVVAATLLVGALTGCGVLSEWRFERSAAAMEQVARTLGPDDSGEREVGAFVFQDVYRSEGRVHFVVGDTAGVDPYGYVWSPGGVPVDDDETDAVASSFKHLQGHWYWWSDSY</sequence>
<dbReference type="EMBL" id="FNFB01000029">
    <property type="protein sequence ID" value="SDL80139.1"/>
    <property type="molecule type" value="Genomic_DNA"/>
</dbReference>
<protein>
    <submittedName>
        <fullName evidence="1">Uncharacterized protein</fullName>
    </submittedName>
</protein>
<evidence type="ECO:0000313" key="2">
    <source>
        <dbReference type="Proteomes" id="UP000198683"/>
    </source>
</evidence>
<name>A0A1G9N0Y8_9ACTN</name>
<dbReference type="STRING" id="683260.SAMN05421874_12968"/>
<gene>
    <name evidence="1" type="ORF">SAMN05421874_12968</name>
</gene>
<proteinExistence type="predicted"/>
<dbReference type="Proteomes" id="UP000198683">
    <property type="component" value="Unassembled WGS sequence"/>
</dbReference>
<reference evidence="1 2" key="1">
    <citation type="submission" date="2016-10" db="EMBL/GenBank/DDBJ databases">
        <authorList>
            <person name="de Groot N.N."/>
        </authorList>
    </citation>
    <scope>NUCLEOTIDE SEQUENCE [LARGE SCALE GENOMIC DNA]</scope>
    <source>
        <strain evidence="1 2">CGMCC 4.5681</strain>
    </source>
</reference>
<dbReference type="PROSITE" id="PS51257">
    <property type="entry name" value="PROKAR_LIPOPROTEIN"/>
    <property type="match status" value="1"/>
</dbReference>